<dbReference type="EMBL" id="JBHSQW010000025">
    <property type="protein sequence ID" value="MFC5994841.1"/>
    <property type="molecule type" value="Genomic_DNA"/>
</dbReference>
<dbReference type="InterPro" id="IPR050438">
    <property type="entry name" value="LMW_PTPase"/>
</dbReference>
<dbReference type="InterPro" id="IPR023485">
    <property type="entry name" value="Ptyr_pPase"/>
</dbReference>
<evidence type="ECO:0000313" key="4">
    <source>
        <dbReference type="Proteomes" id="UP001596302"/>
    </source>
</evidence>
<name>A0ABW1J1X0_9PSEU</name>
<feature type="domain" description="Phosphotyrosine protein phosphatase I" evidence="2">
    <location>
        <begin position="1"/>
        <end position="56"/>
    </location>
</feature>
<evidence type="ECO:0000313" key="3">
    <source>
        <dbReference type="EMBL" id="MFC5994841.1"/>
    </source>
</evidence>
<evidence type="ECO:0000259" key="2">
    <source>
        <dbReference type="Pfam" id="PF01451"/>
    </source>
</evidence>
<gene>
    <name evidence="3" type="ORF">ACFQE5_11540</name>
</gene>
<dbReference type="Gene3D" id="3.40.50.2300">
    <property type="match status" value="1"/>
</dbReference>
<dbReference type="SUPFAM" id="SSF52788">
    <property type="entry name" value="Phosphotyrosine protein phosphatases I"/>
    <property type="match status" value="1"/>
</dbReference>
<reference evidence="4" key="1">
    <citation type="journal article" date="2019" name="Int. J. Syst. Evol. Microbiol.">
        <title>The Global Catalogue of Microorganisms (GCM) 10K type strain sequencing project: providing services to taxonomists for standard genome sequencing and annotation.</title>
        <authorList>
            <consortium name="The Broad Institute Genomics Platform"/>
            <consortium name="The Broad Institute Genome Sequencing Center for Infectious Disease"/>
            <person name="Wu L."/>
            <person name="Ma J."/>
        </authorList>
    </citation>
    <scope>NUCLEOTIDE SEQUENCE [LARGE SCALE GENOMIC DNA]</scope>
    <source>
        <strain evidence="4">CCM 8391</strain>
    </source>
</reference>
<dbReference type="PANTHER" id="PTHR11717:SF7">
    <property type="entry name" value="LOW MOLECULAR WEIGHT PHOSPHOTYROSINE PROTEIN PHOSPHATASE"/>
    <property type="match status" value="1"/>
</dbReference>
<accession>A0ABW1J1X0</accession>
<dbReference type="Proteomes" id="UP001596302">
    <property type="component" value="Unassembled WGS sequence"/>
</dbReference>
<sequence length="56" mass="6028">MAAQVFRAELTRAGLADRVAVISAGTGDWHVGNPADERAVALLRDRGYPVDHVARQ</sequence>
<dbReference type="InterPro" id="IPR036196">
    <property type="entry name" value="Ptyr_pPase_sf"/>
</dbReference>
<keyword evidence="4" id="KW-1185">Reference proteome</keyword>
<dbReference type="Pfam" id="PF01451">
    <property type="entry name" value="LMWPc"/>
    <property type="match status" value="1"/>
</dbReference>
<dbReference type="PANTHER" id="PTHR11717">
    <property type="entry name" value="LOW MOLECULAR WEIGHT PROTEIN TYROSINE PHOSPHATASE"/>
    <property type="match status" value="1"/>
</dbReference>
<comment type="caution">
    <text evidence="3">The sequence shown here is derived from an EMBL/GenBank/DDBJ whole genome shotgun (WGS) entry which is preliminary data.</text>
</comment>
<feature type="non-terminal residue" evidence="3">
    <location>
        <position position="56"/>
    </location>
</feature>
<organism evidence="3 4">
    <name type="scientific">Pseudonocardia hispaniensis</name>
    <dbReference type="NCBI Taxonomy" id="904933"/>
    <lineage>
        <taxon>Bacteria</taxon>
        <taxon>Bacillati</taxon>
        <taxon>Actinomycetota</taxon>
        <taxon>Actinomycetes</taxon>
        <taxon>Pseudonocardiales</taxon>
        <taxon>Pseudonocardiaceae</taxon>
        <taxon>Pseudonocardia</taxon>
    </lineage>
</organism>
<protein>
    <recommendedName>
        <fullName evidence="1">protein-tyrosine-phosphatase</fullName>
        <ecNumber evidence="1">3.1.3.48</ecNumber>
    </recommendedName>
</protein>
<dbReference type="EC" id="3.1.3.48" evidence="1"/>
<proteinExistence type="predicted"/>
<evidence type="ECO:0000256" key="1">
    <source>
        <dbReference type="ARBA" id="ARBA00013064"/>
    </source>
</evidence>